<dbReference type="EMBL" id="FQTW01000001">
    <property type="protein sequence ID" value="SHE31803.1"/>
    <property type="molecule type" value="Genomic_DNA"/>
</dbReference>
<sequence>MFSFYIHQPLTTFKGRLRLALLISFGFTAGFAFQTQTSGLITTSFTTSTVNGEDNVGGLVGLNLEGQISTSYARSIVNRETDGTETIGGFIGSNGDANTNHSGGEISYCYSTSSVVYLETDNPTTKGFIGEQTGMPTHTGNFFDRESSNQLTDYYTVADPVTTSTLNDVSTFLSAGWHFKVSDNEWGINSSTNDGYPFLRWEGHSSENIWLGINSSALNLATNWSEALVPTSITTVRIPSKIASNNTTLEVNSNLEITSLFIENEEANLVVLPTMSLKINGNITNNGQITFKSDATGEAYLDVFTGTISGTGTVITEKYYPLKRAFRLVSSPVDGGSLFDNWQNSGANDAGLGTHITGEVGTVGEYNATTGIDYTASGNPSLFRFSTANGWEAITDTKNTNLEAGVPYRLMVRGDRGIDLRSNASEGSTTLISTGALAVGSTDLTFPSATSGGTTYAFVANPYQSRIDVSELLSINTNANNNQLWVWDPMVNTRGAFVTVSDLTTGNGTATPNTSAATKFIEPGQSFFIQSTVTNPSLSFTESIKDVTTDLSVSSESIANTSELVLNLQDDNQAVIDGVRLRFSPSGNPGIDGLDITKLGNIDENLALVNNGTLFTIEHRSYPEAGEEAPLFTSNWRNENYSFVANLSNLEDTQVYLLDQYLETETLLVDGQVYSFSVDANIEASVSSSRFKLVFRNEALSFDETAAVSYRLFPNPATTQVHINTIAVNGEWLKLKLYNSLGQEVYQADKLVSDSSVVLEVNQLKTGVYHLEIEDKTGHKVVEKLIKH</sequence>
<dbReference type="OrthoDB" id="1652165at2"/>
<dbReference type="STRING" id="1155689.SAMN05444278_101169"/>
<proteinExistence type="predicted"/>
<dbReference type="Proteomes" id="UP000184462">
    <property type="component" value="Unassembled WGS sequence"/>
</dbReference>
<keyword evidence="4" id="KW-1185">Reference proteome</keyword>
<accession>A0A1M4SHT5</accession>
<name>A0A1M4SHT5_9FLAO</name>
<dbReference type="AlphaFoldDB" id="A0A1M4SHT5"/>
<dbReference type="Gene3D" id="2.160.20.110">
    <property type="match status" value="1"/>
</dbReference>
<evidence type="ECO:0000313" key="3">
    <source>
        <dbReference type="EMBL" id="SHE31803.1"/>
    </source>
</evidence>
<protein>
    <submittedName>
        <fullName evidence="3">Por secretion system C-terminal sorting domain-containing protein</fullName>
    </submittedName>
</protein>
<evidence type="ECO:0000259" key="2">
    <source>
        <dbReference type="Pfam" id="PF18962"/>
    </source>
</evidence>
<dbReference type="InterPro" id="IPR026444">
    <property type="entry name" value="Secre_tail"/>
</dbReference>
<feature type="domain" description="Secretion system C-terminal sorting" evidence="2">
    <location>
        <begin position="712"/>
        <end position="786"/>
    </location>
</feature>
<evidence type="ECO:0000313" key="4">
    <source>
        <dbReference type="Proteomes" id="UP000184462"/>
    </source>
</evidence>
<organism evidence="3 4">
    <name type="scientific">Psychroflexus salarius</name>
    <dbReference type="NCBI Taxonomy" id="1155689"/>
    <lineage>
        <taxon>Bacteria</taxon>
        <taxon>Pseudomonadati</taxon>
        <taxon>Bacteroidota</taxon>
        <taxon>Flavobacteriia</taxon>
        <taxon>Flavobacteriales</taxon>
        <taxon>Flavobacteriaceae</taxon>
        <taxon>Psychroflexus</taxon>
    </lineage>
</organism>
<gene>
    <name evidence="3" type="ORF">SAMN05444278_101169</name>
</gene>
<dbReference type="NCBIfam" id="TIGR04183">
    <property type="entry name" value="Por_Secre_tail"/>
    <property type="match status" value="1"/>
</dbReference>
<evidence type="ECO:0000256" key="1">
    <source>
        <dbReference type="ARBA" id="ARBA00022729"/>
    </source>
</evidence>
<dbReference type="Pfam" id="PF18962">
    <property type="entry name" value="Por_Secre_tail"/>
    <property type="match status" value="1"/>
</dbReference>
<dbReference type="RefSeq" id="WP_083574435.1">
    <property type="nucleotide sequence ID" value="NZ_FQTW01000001.1"/>
</dbReference>
<reference evidence="3 4" key="1">
    <citation type="submission" date="2016-11" db="EMBL/GenBank/DDBJ databases">
        <authorList>
            <person name="Jaros S."/>
            <person name="Januszkiewicz K."/>
            <person name="Wedrychowicz H."/>
        </authorList>
    </citation>
    <scope>NUCLEOTIDE SEQUENCE [LARGE SCALE GENOMIC DNA]</scope>
    <source>
        <strain evidence="3 4">DSM 25661</strain>
    </source>
</reference>
<keyword evidence="1" id="KW-0732">Signal</keyword>